<name>A0AAD9LDB2_9STRA</name>
<dbReference type="InterPro" id="IPR044924">
    <property type="entry name" value="HAD-SF_hydro_IA_REG-2-like_cap"/>
</dbReference>
<dbReference type="Proteomes" id="UP001259832">
    <property type="component" value="Unassembled WGS sequence"/>
</dbReference>
<keyword evidence="1" id="KW-0378">Hydrolase</keyword>
<dbReference type="InterPro" id="IPR036412">
    <property type="entry name" value="HAD-like_sf"/>
</dbReference>
<dbReference type="Pfam" id="PF00702">
    <property type="entry name" value="Hydrolase"/>
    <property type="match status" value="1"/>
</dbReference>
<accession>A0AAD9LDB2</accession>
<sequence>MLGRAWRYVTLDVTGTLIRPAEATGETYLRFWEAVSGQTFSPSRRAALATDLTARFPVEYNLQSQRQHNFEADGVFTRSFPWWRDLVLNIMKEADVAVQPENSERFTRELYAHFCRPEAWPVFPDVRPALDKLQTAGVRMGHRRS</sequence>
<dbReference type="AlphaFoldDB" id="A0AAD9LDB2"/>
<dbReference type="InterPro" id="IPR051828">
    <property type="entry name" value="HAD-like_hydrolase_domain"/>
</dbReference>
<dbReference type="GO" id="GO:0016787">
    <property type="term" value="F:hydrolase activity"/>
    <property type="evidence" value="ECO:0007669"/>
    <property type="project" value="UniProtKB-KW"/>
</dbReference>
<organism evidence="1 2">
    <name type="scientific">Phytophthora citrophthora</name>
    <dbReference type="NCBI Taxonomy" id="4793"/>
    <lineage>
        <taxon>Eukaryota</taxon>
        <taxon>Sar</taxon>
        <taxon>Stramenopiles</taxon>
        <taxon>Oomycota</taxon>
        <taxon>Peronosporomycetes</taxon>
        <taxon>Peronosporales</taxon>
        <taxon>Peronosporaceae</taxon>
        <taxon>Phytophthora</taxon>
    </lineage>
</organism>
<keyword evidence="2" id="KW-1185">Reference proteome</keyword>
<dbReference type="EMBL" id="JASMQC010000034">
    <property type="protein sequence ID" value="KAK1931462.1"/>
    <property type="molecule type" value="Genomic_DNA"/>
</dbReference>
<dbReference type="SUPFAM" id="SSF56784">
    <property type="entry name" value="HAD-like"/>
    <property type="match status" value="1"/>
</dbReference>
<evidence type="ECO:0000313" key="2">
    <source>
        <dbReference type="Proteomes" id="UP001259832"/>
    </source>
</evidence>
<dbReference type="PANTHER" id="PTHR46191:SF2">
    <property type="entry name" value="HALOACID DEHALOGENASE-LIKE HYDROLASE DOMAIN-CONTAINING PROTEIN 3"/>
    <property type="match status" value="1"/>
</dbReference>
<reference evidence="1" key="1">
    <citation type="submission" date="2023-08" db="EMBL/GenBank/DDBJ databases">
        <title>Reference Genome Resource for the Citrus Pathogen Phytophthora citrophthora.</title>
        <authorList>
            <person name="Moller H."/>
            <person name="Coetzee B."/>
            <person name="Rose L.J."/>
            <person name="Van Niekerk J.M."/>
        </authorList>
    </citation>
    <scope>NUCLEOTIDE SEQUENCE</scope>
    <source>
        <strain evidence="1">STE-U-9442</strain>
    </source>
</reference>
<dbReference type="Gene3D" id="1.10.150.720">
    <property type="entry name" value="Haloacid dehalogenase-like hydrolase"/>
    <property type="match status" value="1"/>
</dbReference>
<gene>
    <name evidence="1" type="ORF">P3T76_013218</name>
</gene>
<dbReference type="Gene3D" id="3.40.50.1000">
    <property type="entry name" value="HAD superfamily/HAD-like"/>
    <property type="match status" value="1"/>
</dbReference>
<dbReference type="GO" id="GO:0005634">
    <property type="term" value="C:nucleus"/>
    <property type="evidence" value="ECO:0007669"/>
    <property type="project" value="TreeGrafter"/>
</dbReference>
<dbReference type="InterPro" id="IPR023214">
    <property type="entry name" value="HAD_sf"/>
</dbReference>
<protein>
    <submittedName>
        <fullName evidence="1">Haloacid dehalogenase-like hydrolase domain-containing protein 3</fullName>
    </submittedName>
</protein>
<proteinExistence type="predicted"/>
<comment type="caution">
    <text evidence="1">The sequence shown here is derived from an EMBL/GenBank/DDBJ whole genome shotgun (WGS) entry which is preliminary data.</text>
</comment>
<dbReference type="PANTHER" id="PTHR46191">
    <property type="match status" value="1"/>
</dbReference>
<evidence type="ECO:0000313" key="1">
    <source>
        <dbReference type="EMBL" id="KAK1931462.1"/>
    </source>
</evidence>